<reference evidence="1" key="1">
    <citation type="submission" date="2019-11" db="EMBL/GenBank/DDBJ databases">
        <authorList>
            <person name="Feng L."/>
        </authorList>
    </citation>
    <scope>NUCLEOTIDE SEQUENCE</scope>
    <source>
        <strain evidence="1">BintestinalisLFYP9</strain>
    </source>
</reference>
<organism evidence="1">
    <name type="scientific">Bacteroides intestinalis</name>
    <dbReference type="NCBI Taxonomy" id="329854"/>
    <lineage>
        <taxon>Bacteria</taxon>
        <taxon>Pseudomonadati</taxon>
        <taxon>Bacteroidota</taxon>
        <taxon>Bacteroidia</taxon>
        <taxon>Bacteroidales</taxon>
        <taxon>Bacteroidaceae</taxon>
        <taxon>Bacteroides</taxon>
    </lineage>
</organism>
<evidence type="ECO:0000313" key="1">
    <source>
        <dbReference type="EMBL" id="VYS95078.1"/>
    </source>
</evidence>
<gene>
    <name evidence="1" type="ORF">BILFYP9_01196</name>
</gene>
<name>A0A6N2SR41_9BACE</name>
<sequence length="35" mass="3971">MWAKVRKVTLLEGRVFGIKGVKFDVFMLLSSEEGV</sequence>
<dbReference type="EMBL" id="CACRSU010000014">
    <property type="protein sequence ID" value="VYS95078.1"/>
    <property type="molecule type" value="Genomic_DNA"/>
</dbReference>
<proteinExistence type="predicted"/>
<dbReference type="AlphaFoldDB" id="A0A6N2SR41"/>
<accession>A0A6N2SR41</accession>
<protein>
    <submittedName>
        <fullName evidence="1">Uncharacterized protein</fullName>
    </submittedName>
</protein>